<dbReference type="PANTHER" id="PTHR21261">
    <property type="entry name" value="BEAT PROTEIN"/>
    <property type="match status" value="1"/>
</dbReference>
<feature type="domain" description="Ig-like" evidence="1">
    <location>
        <begin position="32"/>
        <end position="140"/>
    </location>
</feature>
<proteinExistence type="predicted"/>
<dbReference type="EMBL" id="HBUE01321499">
    <property type="protein sequence ID" value="CAG6588413.1"/>
    <property type="molecule type" value="Transcribed_RNA"/>
</dbReference>
<protein>
    <submittedName>
        <fullName evidence="2">(northern house mosquito) hypothetical protein</fullName>
    </submittedName>
</protein>
<dbReference type="SUPFAM" id="SSF48726">
    <property type="entry name" value="Immunoglobulin"/>
    <property type="match status" value="1"/>
</dbReference>
<dbReference type="InterPro" id="IPR007110">
    <property type="entry name" value="Ig-like_dom"/>
</dbReference>
<dbReference type="PROSITE" id="PS50835">
    <property type="entry name" value="IG_LIKE"/>
    <property type="match status" value="1"/>
</dbReference>
<dbReference type="AlphaFoldDB" id="A0A8D8K975"/>
<accession>A0A8D8K975</accession>
<dbReference type="EMBL" id="HBUE01214974">
    <property type="protein sequence ID" value="CAG6536421.1"/>
    <property type="molecule type" value="Transcribed_RNA"/>
</dbReference>
<dbReference type="EMBL" id="HBUE01321500">
    <property type="protein sequence ID" value="CAG6588414.1"/>
    <property type="molecule type" value="Transcribed_RNA"/>
</dbReference>
<sequence length="289" mass="32651">MDKFITVKIGLFCLLFGEFAVSAVKITSLKVPSTYLLDKSSKNPDPLILDCEYEVDESEKGFVLKWFLDGQPVYQWIPSKNPFPFQSFKNRVDTSYVVSQERLHKHRAMAIIKPLANFTGEYACMVQTFASIDRKSAKLKIIVQESKFDLNYYLNGDGYITVDCHARDISPLPELYIRINDKLFETQKLKFVEGENNLFNVSVSGSIPKEELESPTTIECFLTVPETNYTKKRSTIYYAISDAEITESDRELNGTDGSSATALPDQLPAASRLMATLLTVLLIFTSTLL</sequence>
<evidence type="ECO:0000313" key="2">
    <source>
        <dbReference type="EMBL" id="CAG6588410.1"/>
    </source>
</evidence>
<dbReference type="InterPro" id="IPR036179">
    <property type="entry name" value="Ig-like_dom_sf"/>
</dbReference>
<organism evidence="2">
    <name type="scientific">Culex pipiens</name>
    <name type="common">House mosquito</name>
    <dbReference type="NCBI Taxonomy" id="7175"/>
    <lineage>
        <taxon>Eukaryota</taxon>
        <taxon>Metazoa</taxon>
        <taxon>Ecdysozoa</taxon>
        <taxon>Arthropoda</taxon>
        <taxon>Hexapoda</taxon>
        <taxon>Insecta</taxon>
        <taxon>Pterygota</taxon>
        <taxon>Neoptera</taxon>
        <taxon>Endopterygota</taxon>
        <taxon>Diptera</taxon>
        <taxon>Nematocera</taxon>
        <taxon>Culicoidea</taxon>
        <taxon>Culicidae</taxon>
        <taxon>Culicinae</taxon>
        <taxon>Culicini</taxon>
        <taxon>Culex</taxon>
        <taxon>Culex</taxon>
    </lineage>
</organism>
<reference evidence="2" key="1">
    <citation type="submission" date="2021-05" db="EMBL/GenBank/DDBJ databases">
        <authorList>
            <person name="Alioto T."/>
            <person name="Alioto T."/>
            <person name="Gomez Garrido J."/>
        </authorList>
    </citation>
    <scope>NUCLEOTIDE SEQUENCE</scope>
</reference>
<dbReference type="EMBL" id="HBUE01321495">
    <property type="protein sequence ID" value="CAG6588410.1"/>
    <property type="molecule type" value="Transcribed_RNA"/>
</dbReference>
<dbReference type="EMBL" id="HBUE01214970">
    <property type="protein sequence ID" value="CAG6536418.1"/>
    <property type="molecule type" value="Transcribed_RNA"/>
</dbReference>
<dbReference type="PANTHER" id="PTHR21261:SF2">
    <property type="entry name" value="GH04238P-RELATED"/>
    <property type="match status" value="1"/>
</dbReference>
<name>A0A8D8K975_CULPI</name>
<evidence type="ECO:0000259" key="1">
    <source>
        <dbReference type="PROSITE" id="PS50835"/>
    </source>
</evidence>
<dbReference type="EMBL" id="HBUE01214975">
    <property type="protein sequence ID" value="CAG6536422.1"/>
    <property type="molecule type" value="Transcribed_RNA"/>
</dbReference>